<dbReference type="RefSeq" id="WP_110669490.1">
    <property type="nucleotide sequence ID" value="NZ_PYBW01000043.1"/>
</dbReference>
<evidence type="ECO:0000313" key="2">
    <source>
        <dbReference type="EMBL" id="PYC79504.1"/>
    </source>
</evidence>
<dbReference type="AlphaFoldDB" id="A0A2V4NCR5"/>
<accession>A0A2V4NCR5</accession>
<proteinExistence type="predicted"/>
<name>A0A2V4NCR5_9ACTN</name>
<feature type="region of interest" description="Disordered" evidence="1">
    <location>
        <begin position="40"/>
        <end position="62"/>
    </location>
</feature>
<keyword evidence="3" id="KW-1185">Reference proteome</keyword>
<reference evidence="2 3" key="1">
    <citation type="submission" date="2018-03" db="EMBL/GenBank/DDBJ databases">
        <title>Bioinformatic expansion and discovery of thiopeptide antibiotics.</title>
        <authorList>
            <person name="Schwalen C.J."/>
            <person name="Hudson G.A."/>
            <person name="Mitchell D.A."/>
        </authorList>
    </citation>
    <scope>NUCLEOTIDE SEQUENCE [LARGE SCALE GENOMIC DNA]</scope>
    <source>
        <strain evidence="2 3">ATCC 21389</strain>
    </source>
</reference>
<organism evidence="2 3">
    <name type="scientific">Streptomyces tateyamensis</name>
    <dbReference type="NCBI Taxonomy" id="565073"/>
    <lineage>
        <taxon>Bacteria</taxon>
        <taxon>Bacillati</taxon>
        <taxon>Actinomycetota</taxon>
        <taxon>Actinomycetes</taxon>
        <taxon>Kitasatosporales</taxon>
        <taxon>Streptomycetaceae</taxon>
        <taxon>Streptomyces</taxon>
    </lineage>
</organism>
<dbReference type="Proteomes" id="UP000248039">
    <property type="component" value="Unassembled WGS sequence"/>
</dbReference>
<dbReference type="InterPro" id="IPR006311">
    <property type="entry name" value="TAT_signal"/>
</dbReference>
<evidence type="ECO:0000313" key="3">
    <source>
        <dbReference type="Proteomes" id="UP000248039"/>
    </source>
</evidence>
<dbReference type="EMBL" id="PYBW01000043">
    <property type="protein sequence ID" value="PYC79504.1"/>
    <property type="molecule type" value="Genomic_DNA"/>
</dbReference>
<evidence type="ECO:0000256" key="1">
    <source>
        <dbReference type="SAM" id="MobiDB-lite"/>
    </source>
</evidence>
<sequence>MSLDTPAAATPSDGLSRRHLMRQAAAIGAAGLAVTLAGGAAPAAADDGRSEDQPAGPAPVDHFEPMIVHLRDARTGRLDLFSGDRHHRVQDPELAAALVRALG</sequence>
<comment type="caution">
    <text evidence="2">The sequence shown here is derived from an EMBL/GenBank/DDBJ whole genome shotgun (WGS) entry which is preliminary data.</text>
</comment>
<protein>
    <submittedName>
        <fullName evidence="2">Uncharacterized protein</fullName>
    </submittedName>
</protein>
<gene>
    <name evidence="2" type="ORF">C7C46_14155</name>
</gene>
<dbReference type="PROSITE" id="PS51318">
    <property type="entry name" value="TAT"/>
    <property type="match status" value="1"/>
</dbReference>